<evidence type="ECO:0000313" key="1">
    <source>
        <dbReference type="Proteomes" id="UP000887565"/>
    </source>
</evidence>
<keyword evidence="1" id="KW-1185">Reference proteome</keyword>
<proteinExistence type="predicted"/>
<sequence length="91" mass="10165">MLFSVLLTNSSGHWPLVTLTITVSIVENGVNIGMHKQIGTDDTLIIIVVVGNYTFDHMLAECGFHCDDNWIMGINNGTISDFDFATYWKLK</sequence>
<name>A0A915ITI7_ROMCU</name>
<reference evidence="2" key="1">
    <citation type="submission" date="2022-11" db="UniProtKB">
        <authorList>
            <consortium name="WormBaseParasite"/>
        </authorList>
    </citation>
    <scope>IDENTIFICATION</scope>
</reference>
<dbReference type="Proteomes" id="UP000887565">
    <property type="component" value="Unplaced"/>
</dbReference>
<dbReference type="AlphaFoldDB" id="A0A915ITI7"/>
<accession>A0A915ITI7</accession>
<protein>
    <submittedName>
        <fullName evidence="2">Uncharacterized protein</fullName>
    </submittedName>
</protein>
<evidence type="ECO:0000313" key="2">
    <source>
        <dbReference type="WBParaSite" id="nRc.2.0.1.t16694-RA"/>
    </source>
</evidence>
<organism evidence="1 2">
    <name type="scientific">Romanomermis culicivorax</name>
    <name type="common">Nematode worm</name>
    <dbReference type="NCBI Taxonomy" id="13658"/>
    <lineage>
        <taxon>Eukaryota</taxon>
        <taxon>Metazoa</taxon>
        <taxon>Ecdysozoa</taxon>
        <taxon>Nematoda</taxon>
        <taxon>Enoplea</taxon>
        <taxon>Dorylaimia</taxon>
        <taxon>Mermithida</taxon>
        <taxon>Mermithoidea</taxon>
        <taxon>Mermithidae</taxon>
        <taxon>Romanomermis</taxon>
    </lineage>
</organism>
<dbReference type="WBParaSite" id="nRc.2.0.1.t16694-RA">
    <property type="protein sequence ID" value="nRc.2.0.1.t16694-RA"/>
    <property type="gene ID" value="nRc.2.0.1.g16694"/>
</dbReference>